<dbReference type="Proteomes" id="UP000002624">
    <property type="component" value="Unassembled WGS sequence"/>
</dbReference>
<keyword evidence="4" id="KW-0539">Nucleus</keyword>
<dbReference type="EMBL" id="GG692421">
    <property type="protein sequence ID" value="EER43352.1"/>
    <property type="molecule type" value="Genomic_DNA"/>
</dbReference>
<proteinExistence type="predicted"/>
<dbReference type="SUPFAM" id="SSF57701">
    <property type="entry name" value="Zn2/Cys6 DNA-binding domain"/>
    <property type="match status" value="1"/>
</dbReference>
<dbReference type="Gene3D" id="4.10.240.10">
    <property type="entry name" value="Zn(2)-C6 fungal-type DNA-binding domain"/>
    <property type="match status" value="1"/>
</dbReference>
<dbReference type="OrthoDB" id="5295362at2759"/>
<evidence type="ECO:0000256" key="2">
    <source>
        <dbReference type="ARBA" id="ARBA00023125"/>
    </source>
</evidence>
<dbReference type="GO" id="GO:0008270">
    <property type="term" value="F:zinc ion binding"/>
    <property type="evidence" value="ECO:0007669"/>
    <property type="project" value="InterPro"/>
</dbReference>
<organism evidence="6 7">
    <name type="scientific">Ajellomyces capsulatus (strain H143)</name>
    <name type="common">Darling's disease fungus</name>
    <name type="synonym">Histoplasma capsulatum</name>
    <dbReference type="NCBI Taxonomy" id="544712"/>
    <lineage>
        <taxon>Eukaryota</taxon>
        <taxon>Fungi</taxon>
        <taxon>Dikarya</taxon>
        <taxon>Ascomycota</taxon>
        <taxon>Pezizomycotina</taxon>
        <taxon>Eurotiomycetes</taxon>
        <taxon>Eurotiomycetidae</taxon>
        <taxon>Onygenales</taxon>
        <taxon>Ajellomycetaceae</taxon>
        <taxon>Histoplasma</taxon>
    </lineage>
</organism>
<dbReference type="InterPro" id="IPR053157">
    <property type="entry name" value="Sterol_Uptake_Regulator"/>
</dbReference>
<dbReference type="GO" id="GO:0003677">
    <property type="term" value="F:DNA binding"/>
    <property type="evidence" value="ECO:0007669"/>
    <property type="project" value="UniProtKB-KW"/>
</dbReference>
<name>C6HAL9_AJECH</name>
<sequence length="595" mass="66367">MEVKARKRGAHRKSRWGCTSCKRRRVKVRQIAKNQHLHRGVHWAINPPDRADSDFLQCNEQKPICTNCRIRNLQCVYPSNHTAVVEAHNVTPRGRGILRHEISSASSQSQRPPITPFPSPPSSSKRASKSSAGSQALVRAASPSAFSGISNPSPLTFSSTPTSNRTLELELLHRWLTRTWQCVCTSPACSFLLTNIVPRICMKTNYLLNNVFALAAIDLAKQASDPNNKSLILTKDGYRYQSAALEYSNKANAAFRQALDEVDANITPKKLSALLFFASFTFVLNLTFPNPKYQTCILETLGTSMALYVGSFVVNRPNLDWLNRSSCSLAAAVKRLPMLPPELMHKLDIDTQLAIARLEFLIKRMRVPVRLPEELPEDMVEVIIDGDGNSGDNIRQINNTDCHDNHSSSNSNVRVAYEIPAYKRALDQIKYTFMNDATNGKFKGMFYTILAVGGRELTAAFQGHEPLALFVMMFWAVLVHRSRKSITMWWVGDIGKDIVDEISEVLVTSPLVRFDGVGETILWARREAGLDSSTDSDLSPSSLSFLVLLQSRCVGSLDRPMLPIQNRKQYTSQRNICPLETISTGSIASNMLTPP</sequence>
<dbReference type="InterPro" id="IPR001138">
    <property type="entry name" value="Zn2Cys6_DnaBD"/>
</dbReference>
<gene>
    <name evidence="6" type="ORF">HCDG_03250</name>
</gene>
<evidence type="ECO:0000313" key="6">
    <source>
        <dbReference type="EMBL" id="EER43352.1"/>
    </source>
</evidence>
<dbReference type="VEuPathDB" id="FungiDB:HCDG_03250"/>
<dbReference type="STRING" id="544712.C6HAL9"/>
<dbReference type="OMA" id="IVPRICM"/>
<feature type="region of interest" description="Disordered" evidence="5">
    <location>
        <begin position="103"/>
        <end position="134"/>
    </location>
</feature>
<protein>
    <recommendedName>
        <fullName evidence="8">Zn(2)-C6 fungal-type domain-containing protein</fullName>
    </recommendedName>
</protein>
<dbReference type="PANTHER" id="PTHR47784">
    <property type="entry name" value="STEROL UPTAKE CONTROL PROTEIN 2"/>
    <property type="match status" value="1"/>
</dbReference>
<accession>C6HAL9</accession>
<keyword evidence="1" id="KW-0805">Transcription regulation</keyword>
<evidence type="ECO:0000256" key="4">
    <source>
        <dbReference type="ARBA" id="ARBA00023242"/>
    </source>
</evidence>
<evidence type="ECO:0000256" key="3">
    <source>
        <dbReference type="ARBA" id="ARBA00023163"/>
    </source>
</evidence>
<dbReference type="HOGENOM" id="CLU_024934_5_0_1"/>
<evidence type="ECO:0000256" key="1">
    <source>
        <dbReference type="ARBA" id="ARBA00023015"/>
    </source>
</evidence>
<feature type="compositionally biased region" description="Low complexity" evidence="5">
    <location>
        <begin position="122"/>
        <end position="134"/>
    </location>
</feature>
<reference evidence="7" key="1">
    <citation type="submission" date="2009-05" db="EMBL/GenBank/DDBJ databases">
        <title>The genome sequence of Ajellomyces capsulatus strain H143.</title>
        <authorList>
            <person name="Champion M."/>
            <person name="Cuomo C.A."/>
            <person name="Ma L.-J."/>
            <person name="Henn M.R."/>
            <person name="Sil A."/>
            <person name="Goldman B."/>
            <person name="Young S.K."/>
            <person name="Kodira C.D."/>
            <person name="Zeng Q."/>
            <person name="Koehrsen M."/>
            <person name="Alvarado L."/>
            <person name="Berlin A.M."/>
            <person name="Borenstein D."/>
            <person name="Chen Z."/>
            <person name="Engels R."/>
            <person name="Freedman E."/>
            <person name="Gellesch M."/>
            <person name="Goldberg J."/>
            <person name="Griggs A."/>
            <person name="Gujja S."/>
            <person name="Heiman D.I."/>
            <person name="Hepburn T.A."/>
            <person name="Howarth C."/>
            <person name="Jen D."/>
            <person name="Larson L."/>
            <person name="Lewis B."/>
            <person name="Mehta T."/>
            <person name="Park D."/>
            <person name="Pearson M."/>
            <person name="Roberts A."/>
            <person name="Saif S."/>
            <person name="Shea T.D."/>
            <person name="Shenoy N."/>
            <person name="Sisk P."/>
            <person name="Stolte C."/>
            <person name="Sykes S."/>
            <person name="Walk T."/>
            <person name="White J."/>
            <person name="Yandava C."/>
            <person name="Klein B."/>
            <person name="McEwen J.G."/>
            <person name="Puccia R."/>
            <person name="Goldman G.H."/>
            <person name="Felipe M.S."/>
            <person name="Nino-Vega G."/>
            <person name="San-Blas G."/>
            <person name="Taylor J.W."/>
            <person name="Mendoza L."/>
            <person name="Galagan J.E."/>
            <person name="Nusbaum C."/>
            <person name="Birren B.W."/>
        </authorList>
    </citation>
    <scope>NUCLEOTIDE SEQUENCE [LARGE SCALE GENOMIC DNA]</scope>
    <source>
        <strain evidence="7">H143</strain>
    </source>
</reference>
<dbReference type="AlphaFoldDB" id="C6HAL9"/>
<evidence type="ECO:0000256" key="5">
    <source>
        <dbReference type="SAM" id="MobiDB-lite"/>
    </source>
</evidence>
<dbReference type="InterPro" id="IPR036864">
    <property type="entry name" value="Zn2-C6_fun-type_DNA-bd_sf"/>
</dbReference>
<dbReference type="PANTHER" id="PTHR47784:SF5">
    <property type="entry name" value="STEROL UPTAKE CONTROL PROTEIN 2"/>
    <property type="match status" value="1"/>
</dbReference>
<evidence type="ECO:0000313" key="7">
    <source>
        <dbReference type="Proteomes" id="UP000002624"/>
    </source>
</evidence>
<keyword evidence="2" id="KW-0238">DNA-binding</keyword>
<keyword evidence="3" id="KW-0804">Transcription</keyword>
<dbReference type="CDD" id="cd00067">
    <property type="entry name" value="GAL4"/>
    <property type="match status" value="1"/>
</dbReference>
<dbReference type="GO" id="GO:0001228">
    <property type="term" value="F:DNA-binding transcription activator activity, RNA polymerase II-specific"/>
    <property type="evidence" value="ECO:0007669"/>
    <property type="project" value="TreeGrafter"/>
</dbReference>
<evidence type="ECO:0008006" key="8">
    <source>
        <dbReference type="Google" id="ProtNLM"/>
    </source>
</evidence>